<organism evidence="1 2">
    <name type="scientific">Mesoplasma lactucae ATCC 49193</name>
    <dbReference type="NCBI Taxonomy" id="81460"/>
    <lineage>
        <taxon>Bacteria</taxon>
        <taxon>Bacillati</taxon>
        <taxon>Mycoplasmatota</taxon>
        <taxon>Mollicutes</taxon>
        <taxon>Entomoplasmatales</taxon>
        <taxon>Entomoplasmataceae</taxon>
        <taxon>Mesoplasma</taxon>
    </lineage>
</organism>
<dbReference type="AlphaFoldDB" id="A0A291IST6"/>
<accession>A0A291IST6</accession>
<sequence length="229" mass="27423">MAKAKLHDITDFIYYDYKNFSYKLIGEFEDLPYYLQELLQGKIKNDKTIDMPSIDVLLQKVYPFIDSPSKEVINKIIERNRRVRELVKASIDNKKSEKLEFDQGLEKDRFVIQLAKEFVFDLNKAIYKYELTDFYAYKTFINADINHPFIGTIDVLARNKDNEWFLFLLKTSRTNYTEKYFAESFLQKTLFENNTKFKIKEAFILNPRQDRYLLEVKEISTGEKFELLN</sequence>
<evidence type="ECO:0000313" key="2">
    <source>
        <dbReference type="Proteomes" id="UP000232227"/>
    </source>
</evidence>
<name>A0A291IST6_9MOLU</name>
<dbReference type="RefSeq" id="WP_096863061.1">
    <property type="nucleotide sequence ID" value="NZ_CP023668.1"/>
</dbReference>
<evidence type="ECO:0000313" key="1">
    <source>
        <dbReference type="EMBL" id="ATG97766.1"/>
    </source>
</evidence>
<gene>
    <name evidence="1" type="ORF">CP520_03450</name>
</gene>
<proteinExistence type="predicted"/>
<dbReference type="OrthoDB" id="388798at2"/>
<dbReference type="KEGG" id="mlac:CP520_03450"/>
<dbReference type="Proteomes" id="UP000232227">
    <property type="component" value="Chromosome"/>
</dbReference>
<keyword evidence="2" id="KW-1185">Reference proteome</keyword>
<dbReference type="EMBL" id="CP023668">
    <property type="protein sequence ID" value="ATG97766.1"/>
    <property type="molecule type" value="Genomic_DNA"/>
</dbReference>
<protein>
    <submittedName>
        <fullName evidence="1">Uncharacterized protein</fullName>
    </submittedName>
</protein>
<reference evidence="1 2" key="1">
    <citation type="submission" date="2017-09" db="EMBL/GenBank/DDBJ databases">
        <title>SPAdes assembly of the Mesoplasma lactucae genome.</title>
        <authorList>
            <person name="Knight T.F."/>
            <person name="Rubinstein R."/>
            <person name="Citino T."/>
        </authorList>
    </citation>
    <scope>NUCLEOTIDE SEQUENCE [LARGE SCALE GENOMIC DNA]</scope>
    <source>
        <strain evidence="1 2">831-C4</strain>
    </source>
</reference>